<dbReference type="Proteomes" id="UP001162972">
    <property type="component" value="Chromosome 5"/>
</dbReference>
<reference evidence="1 2" key="1">
    <citation type="journal article" date="2023" name="Int. J. Mol. Sci.">
        <title>De Novo Assembly and Annotation of 11 Diverse Shrub Willow (Salix) Genomes Reveals Novel Gene Organization in Sex-Linked Regions.</title>
        <authorList>
            <person name="Hyden B."/>
            <person name="Feng K."/>
            <person name="Yates T.B."/>
            <person name="Jawdy S."/>
            <person name="Cereghino C."/>
            <person name="Smart L.B."/>
            <person name="Muchero W."/>
        </authorList>
    </citation>
    <scope>NUCLEOTIDE SEQUENCE [LARGE SCALE GENOMIC DNA]</scope>
    <source>
        <tissue evidence="1">Shoot tip</tissue>
    </source>
</reference>
<dbReference type="PANTHER" id="PTHR17985:SF8">
    <property type="entry name" value="TRANSPORT AND GOLGI ORGANIZATION PROTEIN 2 HOMOLOG"/>
    <property type="match status" value="1"/>
</dbReference>
<comment type="caution">
    <text evidence="1">The sequence shown here is derived from an EMBL/GenBank/DDBJ whole genome shotgun (WGS) entry which is preliminary data.</text>
</comment>
<evidence type="ECO:0000313" key="1">
    <source>
        <dbReference type="EMBL" id="KAJ6411883.1"/>
    </source>
</evidence>
<dbReference type="PANTHER" id="PTHR17985">
    <property type="entry name" value="SER/THR-RICH PROTEIN T10 IN DGCR REGION"/>
    <property type="match status" value="1"/>
</dbReference>
<sequence length="239" mass="26870">MCIAAFIWQAHPLYPLLLLQNRDEYHNRPTESVAWWDGGEILGGRDAVAGGTWLACSRTGRVALLTNVLELHPFPEAKSRGELPVLFLESTKSPKEFAEGLVKDAHQYNGFNLVLADISSKSMVYLSNRPKGEPVVIQEVSPGLHVLSNANLDSPWHKVQRLELNFKDLLDKYGESEIPVKEVLEKTNEGQDTPLGCYGTRSTAALTIRADGEVSFYEIYLEKDVWKESIVNYRIQKLN</sequence>
<proteinExistence type="predicted"/>
<accession>A0AAD6P0M5</accession>
<dbReference type="Pfam" id="PF05742">
    <property type="entry name" value="TANGO2"/>
    <property type="match status" value="1"/>
</dbReference>
<evidence type="ECO:0000313" key="2">
    <source>
        <dbReference type="Proteomes" id="UP001162972"/>
    </source>
</evidence>
<dbReference type="EMBL" id="JAPFFJ010000013">
    <property type="protein sequence ID" value="KAJ6411883.1"/>
    <property type="molecule type" value="Genomic_DNA"/>
</dbReference>
<organism evidence="1 2">
    <name type="scientific">Salix udensis</name>
    <dbReference type="NCBI Taxonomy" id="889485"/>
    <lineage>
        <taxon>Eukaryota</taxon>
        <taxon>Viridiplantae</taxon>
        <taxon>Streptophyta</taxon>
        <taxon>Embryophyta</taxon>
        <taxon>Tracheophyta</taxon>
        <taxon>Spermatophyta</taxon>
        <taxon>Magnoliopsida</taxon>
        <taxon>eudicotyledons</taxon>
        <taxon>Gunneridae</taxon>
        <taxon>Pentapetalae</taxon>
        <taxon>rosids</taxon>
        <taxon>fabids</taxon>
        <taxon>Malpighiales</taxon>
        <taxon>Salicaceae</taxon>
        <taxon>Saliceae</taxon>
        <taxon>Salix</taxon>
    </lineage>
</organism>
<keyword evidence="2" id="KW-1185">Reference proteome</keyword>
<evidence type="ECO:0008006" key="3">
    <source>
        <dbReference type="Google" id="ProtNLM"/>
    </source>
</evidence>
<protein>
    <recommendedName>
        <fullName evidence="3">Transport and Golgi organization 2 homolog</fullName>
    </recommendedName>
</protein>
<dbReference type="AlphaFoldDB" id="A0AAD6P0M5"/>
<dbReference type="InterPro" id="IPR008551">
    <property type="entry name" value="TANGO2"/>
</dbReference>
<gene>
    <name evidence="1" type="ORF">OIU84_005035</name>
</gene>
<name>A0AAD6P0M5_9ROSI</name>